<dbReference type="InterPro" id="IPR050445">
    <property type="entry name" value="Bact_polysacc_biosynth/exp"/>
</dbReference>
<dbReference type="GO" id="GO:0005886">
    <property type="term" value="C:plasma membrane"/>
    <property type="evidence" value="ECO:0007669"/>
    <property type="project" value="TreeGrafter"/>
</dbReference>
<dbReference type="Proteomes" id="UP000238169">
    <property type="component" value="Unassembled WGS sequence"/>
</dbReference>
<gene>
    <name evidence="2" type="ORF">NOV72_02809</name>
</gene>
<keyword evidence="1" id="KW-0812">Transmembrane</keyword>
<dbReference type="AlphaFoldDB" id="A0A2U3I606"/>
<feature type="transmembrane region" description="Helical" evidence="1">
    <location>
        <begin position="14"/>
        <end position="33"/>
    </location>
</feature>
<keyword evidence="1" id="KW-0472">Membrane</keyword>
<dbReference type="EMBL" id="OGTP01000008">
    <property type="protein sequence ID" value="SPB15589.1"/>
    <property type="molecule type" value="Genomic_DNA"/>
</dbReference>
<dbReference type="PANTHER" id="PTHR32309">
    <property type="entry name" value="TYROSINE-PROTEIN KINASE"/>
    <property type="match status" value="1"/>
</dbReference>
<organism evidence="2 3">
    <name type="scientific">Caballeronia novacaledonica</name>
    <dbReference type="NCBI Taxonomy" id="1544861"/>
    <lineage>
        <taxon>Bacteria</taxon>
        <taxon>Pseudomonadati</taxon>
        <taxon>Pseudomonadota</taxon>
        <taxon>Betaproteobacteria</taxon>
        <taxon>Burkholderiales</taxon>
        <taxon>Burkholderiaceae</taxon>
        <taxon>Caballeronia</taxon>
    </lineage>
</organism>
<keyword evidence="1" id="KW-1133">Transmembrane helix</keyword>
<name>A0A2U3I606_9BURK</name>
<protein>
    <submittedName>
        <fullName evidence="2">WcbD</fullName>
    </submittedName>
</protein>
<feature type="transmembrane region" description="Helical" evidence="1">
    <location>
        <begin position="341"/>
        <end position="362"/>
    </location>
</feature>
<dbReference type="PANTHER" id="PTHR32309:SF13">
    <property type="entry name" value="FERRIC ENTEROBACTIN TRANSPORT PROTEIN FEPE"/>
    <property type="match status" value="1"/>
</dbReference>
<sequence>MKFFGNFVEKRKTYLLWVVLPTLLVALYFALLASDQYESEARFFIKSGSDSSRSQAMSGAALLSSAPSISEEVTLSVVDYLQSYDAIRHLREAVDLPKVYNRPTFDVVSRLGANSTDERLRKYLFKNFGMVDAYVDINSGLGVLKVRAFSPADANAISKRMLDGADKLVQEFSQRAEQDALGLAEANVGKAEEALVEQKTRMAQFRASKSILDPERTSNTMTDLLAGLEQQRAQAQVDLTSALRYLDKNSPRIVELQRQVASLQAQIDAQKQTLTRPQGSLANTLSSYEEMRVRTQFAEANLTSALTSLQRARDEAARHHLFLVAVVKPNLPQESEFPKRIVAILTVFAVMNAVFGIGWLILTGIREHVA</sequence>
<proteinExistence type="predicted"/>
<evidence type="ECO:0000313" key="2">
    <source>
        <dbReference type="EMBL" id="SPB15589.1"/>
    </source>
</evidence>
<evidence type="ECO:0000256" key="1">
    <source>
        <dbReference type="SAM" id="Phobius"/>
    </source>
</evidence>
<dbReference type="OrthoDB" id="9075862at2"/>
<evidence type="ECO:0000313" key="3">
    <source>
        <dbReference type="Proteomes" id="UP000238169"/>
    </source>
</evidence>
<keyword evidence="3" id="KW-1185">Reference proteome</keyword>
<dbReference type="GO" id="GO:0004713">
    <property type="term" value="F:protein tyrosine kinase activity"/>
    <property type="evidence" value="ECO:0007669"/>
    <property type="project" value="TreeGrafter"/>
</dbReference>
<accession>A0A2U3I606</accession>
<dbReference type="RefSeq" id="WP_106855229.1">
    <property type="nucleotide sequence ID" value="NZ_OGTP01000008.1"/>
</dbReference>
<reference evidence="3" key="1">
    <citation type="submission" date="2018-01" db="EMBL/GenBank/DDBJ databases">
        <authorList>
            <person name="Peeters C."/>
        </authorList>
    </citation>
    <scope>NUCLEOTIDE SEQUENCE [LARGE SCALE GENOMIC DNA]</scope>
</reference>